<keyword evidence="10" id="KW-1185">Reference proteome</keyword>
<evidence type="ECO:0000256" key="7">
    <source>
        <dbReference type="RuleBase" id="RU003879"/>
    </source>
</evidence>
<comment type="similarity">
    <text evidence="2 7">Belongs to the ExbD/TolR family.</text>
</comment>
<protein>
    <recommendedName>
        <fullName evidence="11">Biopolymer transporter ExbD</fullName>
    </recommendedName>
</protein>
<feature type="transmembrane region" description="Helical" evidence="8">
    <location>
        <begin position="12"/>
        <end position="31"/>
    </location>
</feature>
<evidence type="ECO:0000256" key="1">
    <source>
        <dbReference type="ARBA" id="ARBA00004162"/>
    </source>
</evidence>
<dbReference type="Proteomes" id="UP000094291">
    <property type="component" value="Unassembled WGS sequence"/>
</dbReference>
<evidence type="ECO:0000256" key="6">
    <source>
        <dbReference type="ARBA" id="ARBA00023136"/>
    </source>
</evidence>
<name>A0A1E2V7K5_9GAMM</name>
<evidence type="ECO:0008006" key="11">
    <source>
        <dbReference type="Google" id="ProtNLM"/>
    </source>
</evidence>
<dbReference type="EMBL" id="MDTQ01000001">
    <property type="protein sequence ID" value="ODC02971.1"/>
    <property type="molecule type" value="Genomic_DNA"/>
</dbReference>
<keyword evidence="4 7" id="KW-0812">Transmembrane</keyword>
<accession>A0A1E2V7K5</accession>
<keyword evidence="3" id="KW-1003">Cell membrane</keyword>
<organism evidence="9 10">
    <name type="scientific">Terasakiispira papahanaumokuakeensis</name>
    <dbReference type="NCBI Taxonomy" id="197479"/>
    <lineage>
        <taxon>Bacteria</taxon>
        <taxon>Pseudomonadati</taxon>
        <taxon>Pseudomonadota</taxon>
        <taxon>Gammaproteobacteria</taxon>
        <taxon>Oceanospirillales</taxon>
        <taxon>Terasakiispira</taxon>
    </lineage>
</organism>
<proteinExistence type="inferred from homology"/>
<dbReference type="GO" id="GO:0015031">
    <property type="term" value="P:protein transport"/>
    <property type="evidence" value="ECO:0007669"/>
    <property type="project" value="UniProtKB-KW"/>
</dbReference>
<dbReference type="InterPro" id="IPR003400">
    <property type="entry name" value="ExbD"/>
</dbReference>
<keyword evidence="7" id="KW-0653">Protein transport</keyword>
<evidence type="ECO:0000256" key="4">
    <source>
        <dbReference type="ARBA" id="ARBA00022692"/>
    </source>
</evidence>
<sequence>MQFRRQAPEPASLNLTPLIDVVFLLLIFFMVSTTFPSSRMQVQLPQAASGQVRHEPSPWVLSIDAQGHFMLEDRPLNDLTALSQALSDYRKQVAREGVEGQAKRAPVLEIRADKQVPYQRVIDVLDLAAQLNIQQVRFATQPIQPRN</sequence>
<dbReference type="RefSeq" id="WP_068997366.1">
    <property type="nucleotide sequence ID" value="NZ_MDTQ01000001.1"/>
</dbReference>
<keyword evidence="7" id="KW-0813">Transport</keyword>
<comment type="caution">
    <text evidence="9">The sequence shown here is derived from an EMBL/GenBank/DDBJ whole genome shotgun (WGS) entry which is preliminary data.</text>
</comment>
<dbReference type="PANTHER" id="PTHR30558:SF3">
    <property type="entry name" value="BIOPOLYMER TRANSPORT PROTEIN EXBD-RELATED"/>
    <property type="match status" value="1"/>
</dbReference>
<evidence type="ECO:0000313" key="10">
    <source>
        <dbReference type="Proteomes" id="UP000094291"/>
    </source>
</evidence>
<reference evidence="9 10" key="1">
    <citation type="submission" date="2016-08" db="EMBL/GenBank/DDBJ databases">
        <authorList>
            <person name="Seilhamer J.J."/>
        </authorList>
    </citation>
    <scope>NUCLEOTIDE SEQUENCE [LARGE SCALE GENOMIC DNA]</scope>
    <source>
        <strain evidence="9 10">PH27A</strain>
    </source>
</reference>
<dbReference type="OrthoDB" id="9793581at2"/>
<dbReference type="AlphaFoldDB" id="A0A1E2V7K5"/>
<dbReference type="PANTHER" id="PTHR30558">
    <property type="entry name" value="EXBD MEMBRANE COMPONENT OF PMF-DRIVEN MACROMOLECULE IMPORT SYSTEM"/>
    <property type="match status" value="1"/>
</dbReference>
<evidence type="ECO:0000256" key="3">
    <source>
        <dbReference type="ARBA" id="ARBA00022475"/>
    </source>
</evidence>
<gene>
    <name evidence="9" type="ORF">BFW38_04820</name>
</gene>
<dbReference type="STRING" id="197479.BFW38_04820"/>
<dbReference type="Gene3D" id="3.30.420.270">
    <property type="match status" value="1"/>
</dbReference>
<evidence type="ECO:0000256" key="5">
    <source>
        <dbReference type="ARBA" id="ARBA00022989"/>
    </source>
</evidence>
<dbReference type="GO" id="GO:0022857">
    <property type="term" value="F:transmembrane transporter activity"/>
    <property type="evidence" value="ECO:0007669"/>
    <property type="project" value="InterPro"/>
</dbReference>
<keyword evidence="5 8" id="KW-1133">Transmembrane helix</keyword>
<dbReference type="GO" id="GO:0005886">
    <property type="term" value="C:plasma membrane"/>
    <property type="evidence" value="ECO:0007669"/>
    <property type="project" value="UniProtKB-SubCell"/>
</dbReference>
<evidence type="ECO:0000256" key="2">
    <source>
        <dbReference type="ARBA" id="ARBA00005811"/>
    </source>
</evidence>
<dbReference type="Pfam" id="PF02472">
    <property type="entry name" value="ExbD"/>
    <property type="match status" value="1"/>
</dbReference>
<keyword evidence="6 8" id="KW-0472">Membrane</keyword>
<comment type="subcellular location">
    <subcellularLocation>
        <location evidence="1">Cell membrane</location>
        <topology evidence="1">Single-pass membrane protein</topology>
    </subcellularLocation>
    <subcellularLocation>
        <location evidence="7">Cell membrane</location>
        <topology evidence="7">Single-pass type II membrane protein</topology>
    </subcellularLocation>
</comment>
<evidence type="ECO:0000313" key="9">
    <source>
        <dbReference type="EMBL" id="ODC02971.1"/>
    </source>
</evidence>
<evidence type="ECO:0000256" key="8">
    <source>
        <dbReference type="SAM" id="Phobius"/>
    </source>
</evidence>